<gene>
    <name evidence="2" type="ORF">HC757_13095</name>
</gene>
<feature type="transmembrane region" description="Helical" evidence="1">
    <location>
        <begin position="92"/>
        <end position="112"/>
    </location>
</feature>
<name>A0A972JM34_9GAMM</name>
<evidence type="ECO:0000313" key="2">
    <source>
        <dbReference type="EMBL" id="NMH66097.1"/>
    </source>
</evidence>
<feature type="transmembrane region" description="Helical" evidence="1">
    <location>
        <begin position="178"/>
        <end position="196"/>
    </location>
</feature>
<keyword evidence="1" id="KW-0812">Transmembrane</keyword>
<sequence length="219" mass="24346">MSTVDYSKYTLDELFDVRANIDKEAHPENYKALLIELDNRKEEVEALTEKKQEEFIFSIENRLKILGWLQLATSLGFAIVCIYSAFGTQTIVNVMICSVLAIFNGLAGYRLLTCKRYGFELSYINQIFQIVTINTGSFFFSYSGLGSFIVGIGNGVFVKFSVLSPGFGFFVGENSGQFSVGIDLVAIFFLIVLNSCNELGLLSKTDHKINSTPGRGEVD</sequence>
<keyword evidence="1" id="KW-0472">Membrane</keyword>
<reference evidence="2" key="1">
    <citation type="submission" date="2020-04" db="EMBL/GenBank/DDBJ databases">
        <title>Description of Shewanella salipaludis sp. nov., isolated from a salt marsh.</title>
        <authorList>
            <person name="Park S."/>
            <person name="Yoon J.-H."/>
        </authorList>
    </citation>
    <scope>NUCLEOTIDE SEQUENCE</scope>
    <source>
        <strain evidence="2">SHSM-M6</strain>
    </source>
</reference>
<organism evidence="2 3">
    <name type="scientific">Shewanella salipaludis</name>
    <dbReference type="NCBI Taxonomy" id="2723052"/>
    <lineage>
        <taxon>Bacteria</taxon>
        <taxon>Pseudomonadati</taxon>
        <taxon>Pseudomonadota</taxon>
        <taxon>Gammaproteobacteria</taxon>
        <taxon>Alteromonadales</taxon>
        <taxon>Shewanellaceae</taxon>
        <taxon>Shewanella</taxon>
    </lineage>
</organism>
<dbReference type="RefSeq" id="WP_169564826.1">
    <property type="nucleotide sequence ID" value="NZ_JAAXYH010000009.1"/>
</dbReference>
<accession>A0A972JM34</accession>
<comment type="caution">
    <text evidence="2">The sequence shown here is derived from an EMBL/GenBank/DDBJ whole genome shotgun (WGS) entry which is preliminary data.</text>
</comment>
<evidence type="ECO:0000256" key="1">
    <source>
        <dbReference type="SAM" id="Phobius"/>
    </source>
</evidence>
<proteinExistence type="predicted"/>
<evidence type="ECO:0000313" key="3">
    <source>
        <dbReference type="Proteomes" id="UP000737113"/>
    </source>
</evidence>
<feature type="transmembrane region" description="Helical" evidence="1">
    <location>
        <begin position="133"/>
        <end position="158"/>
    </location>
</feature>
<dbReference type="Proteomes" id="UP000737113">
    <property type="component" value="Unassembled WGS sequence"/>
</dbReference>
<protein>
    <submittedName>
        <fullName evidence="2">Uncharacterized protein</fullName>
    </submittedName>
</protein>
<keyword evidence="1" id="KW-1133">Transmembrane helix</keyword>
<dbReference type="AlphaFoldDB" id="A0A972JM34"/>
<keyword evidence="3" id="KW-1185">Reference proteome</keyword>
<dbReference type="EMBL" id="JAAXYH010000009">
    <property type="protein sequence ID" value="NMH66097.1"/>
    <property type="molecule type" value="Genomic_DNA"/>
</dbReference>
<feature type="transmembrane region" description="Helical" evidence="1">
    <location>
        <begin position="65"/>
        <end position="86"/>
    </location>
</feature>